<gene>
    <name evidence="2" type="ORF">CAOG_006936</name>
</gene>
<dbReference type="PANTHER" id="PTHR43491:SF1">
    <property type="entry name" value="UDP-N-ACETYL-D-MANNOSAMINE DEHYDROGENASE"/>
    <property type="match status" value="1"/>
</dbReference>
<dbReference type="PhylomeDB" id="A0A0D2WV62"/>
<dbReference type="Gene3D" id="3.40.50.720">
    <property type="entry name" value="NAD(P)-binding Rossmann-like Domain"/>
    <property type="match status" value="1"/>
</dbReference>
<dbReference type="GO" id="GO:0000271">
    <property type="term" value="P:polysaccharide biosynthetic process"/>
    <property type="evidence" value="ECO:0007669"/>
    <property type="project" value="InterPro"/>
</dbReference>
<protein>
    <submittedName>
        <fullName evidence="2">Nucleotide sugar dehydrogenase</fullName>
    </submittedName>
</protein>
<name>A0A0D2WV62_CAPO3</name>
<dbReference type="GO" id="GO:0016616">
    <property type="term" value="F:oxidoreductase activity, acting on the CH-OH group of donors, NAD or NADP as acceptor"/>
    <property type="evidence" value="ECO:0007669"/>
    <property type="project" value="InterPro"/>
</dbReference>
<sequence length="188" mass="20274">MSAYANKTVAVIGTGYVGLPMCLMLARAGWKVVGVDINPAVVQGIMEGRLHIREPVLQELFDTPVVRKNFTAQTTPPQADIFVVAVPTPLTHGATTADLTLVAKATESIVPVLRKGNLVVLESTVSPRCCRDVMTPILEKSGLKVHEDFYISHCPERILPGTGMLDEIENNDRIVGAANKTAQDLSVE</sequence>
<proteinExistence type="predicted"/>
<dbReference type="GO" id="GO:0016628">
    <property type="term" value="F:oxidoreductase activity, acting on the CH-CH group of donors, NAD or NADP as acceptor"/>
    <property type="evidence" value="ECO:0007669"/>
    <property type="project" value="InterPro"/>
</dbReference>
<feature type="non-terminal residue" evidence="2">
    <location>
        <position position="188"/>
    </location>
</feature>
<dbReference type="InterPro" id="IPR001732">
    <property type="entry name" value="UDP-Glc/GDP-Man_DH_N"/>
</dbReference>
<dbReference type="EMBL" id="KE346372">
    <property type="protein sequence ID" value="KJE96645.1"/>
    <property type="molecule type" value="Genomic_DNA"/>
</dbReference>
<dbReference type="Proteomes" id="UP000008743">
    <property type="component" value="Unassembled WGS sequence"/>
</dbReference>
<dbReference type="PANTHER" id="PTHR43491">
    <property type="entry name" value="UDP-N-ACETYL-D-MANNOSAMINE DEHYDROGENASE"/>
    <property type="match status" value="1"/>
</dbReference>
<dbReference type="AlphaFoldDB" id="A0A0D2WV62"/>
<reference evidence="3" key="1">
    <citation type="submission" date="2011-02" db="EMBL/GenBank/DDBJ databases">
        <title>The Genome Sequence of Capsaspora owczarzaki ATCC 30864.</title>
        <authorList>
            <person name="Russ C."/>
            <person name="Cuomo C."/>
            <person name="Burger G."/>
            <person name="Gray M.W."/>
            <person name="Holland P.W.H."/>
            <person name="King N."/>
            <person name="Lang F.B.F."/>
            <person name="Roger A.J."/>
            <person name="Ruiz-Trillo I."/>
            <person name="Young S.K."/>
            <person name="Zeng Q."/>
            <person name="Gargeya S."/>
            <person name="Alvarado L."/>
            <person name="Berlin A."/>
            <person name="Chapman S.B."/>
            <person name="Chen Z."/>
            <person name="Freedman E."/>
            <person name="Gellesch M."/>
            <person name="Goldberg J."/>
            <person name="Griggs A."/>
            <person name="Gujja S."/>
            <person name="Heilman E."/>
            <person name="Heiman D."/>
            <person name="Howarth C."/>
            <person name="Mehta T."/>
            <person name="Neiman D."/>
            <person name="Pearson M."/>
            <person name="Roberts A."/>
            <person name="Saif S."/>
            <person name="Shea T."/>
            <person name="Shenoy N."/>
            <person name="Sisk P."/>
            <person name="Stolte C."/>
            <person name="Sykes S."/>
            <person name="White J."/>
            <person name="Yandava C."/>
            <person name="Haas B."/>
            <person name="Nusbaum C."/>
            <person name="Birren B."/>
        </authorList>
    </citation>
    <scope>NUCLEOTIDE SEQUENCE</scope>
    <source>
        <strain evidence="3">ATCC 30864</strain>
    </source>
</reference>
<dbReference type="STRING" id="595528.A0A0D2WV62"/>
<accession>A0A0D2WV62</accession>
<keyword evidence="3" id="KW-1185">Reference proteome</keyword>
<dbReference type="PIRSF" id="PIRSF000124">
    <property type="entry name" value="UDPglc_GDPman_dh"/>
    <property type="match status" value="1"/>
</dbReference>
<dbReference type="Pfam" id="PF03721">
    <property type="entry name" value="UDPG_MGDP_dh_N"/>
    <property type="match status" value="1"/>
</dbReference>
<evidence type="ECO:0000313" key="2">
    <source>
        <dbReference type="EMBL" id="KJE96645.1"/>
    </source>
</evidence>
<dbReference type="InterPro" id="IPR017476">
    <property type="entry name" value="UDP-Glc/GDP-Man"/>
</dbReference>
<dbReference type="InterPro" id="IPR028359">
    <property type="entry name" value="UDP_ManNAc/GlcNAc_DH"/>
</dbReference>
<dbReference type="PIRSF" id="PIRSF500136">
    <property type="entry name" value="UDP_ManNAc_DH"/>
    <property type="match status" value="1"/>
</dbReference>
<dbReference type="InParanoid" id="A0A0D2WV62"/>
<feature type="domain" description="UDP-glucose/GDP-mannose dehydrogenase N-terminal" evidence="1">
    <location>
        <begin position="8"/>
        <end position="182"/>
    </location>
</feature>
<dbReference type="OrthoDB" id="5059218at2759"/>
<evidence type="ECO:0000259" key="1">
    <source>
        <dbReference type="Pfam" id="PF03721"/>
    </source>
</evidence>
<dbReference type="InterPro" id="IPR036291">
    <property type="entry name" value="NAD(P)-bd_dom_sf"/>
</dbReference>
<organism evidence="2 3">
    <name type="scientific">Capsaspora owczarzaki (strain ATCC 30864)</name>
    <dbReference type="NCBI Taxonomy" id="595528"/>
    <lineage>
        <taxon>Eukaryota</taxon>
        <taxon>Filasterea</taxon>
        <taxon>Capsaspora</taxon>
    </lineage>
</organism>
<evidence type="ECO:0000313" key="3">
    <source>
        <dbReference type="Proteomes" id="UP000008743"/>
    </source>
</evidence>
<dbReference type="SUPFAM" id="SSF51735">
    <property type="entry name" value="NAD(P)-binding Rossmann-fold domains"/>
    <property type="match status" value="1"/>
</dbReference>
<dbReference type="GO" id="GO:0051287">
    <property type="term" value="F:NAD binding"/>
    <property type="evidence" value="ECO:0007669"/>
    <property type="project" value="InterPro"/>
</dbReference>